<dbReference type="EMBL" id="KZ505635">
    <property type="protein sequence ID" value="PKU49678.1"/>
    <property type="molecule type" value="Genomic_DNA"/>
</dbReference>
<evidence type="ECO:0000313" key="2">
    <source>
        <dbReference type="EMBL" id="PKU49678.1"/>
    </source>
</evidence>
<reference evidence="3" key="1">
    <citation type="submission" date="2017-11" db="EMBL/GenBank/DDBJ databases">
        <authorList>
            <person name="Lima N.C."/>
            <person name="Parody-Merino A.M."/>
            <person name="Battley P.F."/>
            <person name="Fidler A.E."/>
            <person name="Prosdocimi F."/>
        </authorList>
    </citation>
    <scope>NUCLEOTIDE SEQUENCE [LARGE SCALE GENOMIC DNA]</scope>
</reference>
<accession>A0A2I0UUI4</accession>
<dbReference type="AlphaFoldDB" id="A0A2I0UUI4"/>
<reference evidence="3" key="2">
    <citation type="submission" date="2017-12" db="EMBL/GenBank/DDBJ databases">
        <title>Genome sequence of the Bar-tailed Godwit (Limosa lapponica baueri).</title>
        <authorList>
            <person name="Lima N.C.B."/>
            <person name="Parody-Merino A.M."/>
            <person name="Battley P.F."/>
            <person name="Fidler A.E."/>
            <person name="Prosdocimi F."/>
        </authorList>
    </citation>
    <scope>NUCLEOTIDE SEQUENCE [LARGE SCALE GENOMIC DNA]</scope>
</reference>
<dbReference type="Proteomes" id="UP000233556">
    <property type="component" value="Unassembled WGS sequence"/>
</dbReference>
<name>A0A2I0UUI4_LIMLA</name>
<proteinExistence type="predicted"/>
<keyword evidence="3" id="KW-1185">Reference proteome</keyword>
<evidence type="ECO:0000256" key="1">
    <source>
        <dbReference type="SAM" id="MobiDB-lite"/>
    </source>
</evidence>
<feature type="region of interest" description="Disordered" evidence="1">
    <location>
        <begin position="1"/>
        <end position="54"/>
    </location>
</feature>
<evidence type="ECO:0000313" key="3">
    <source>
        <dbReference type="Proteomes" id="UP000233556"/>
    </source>
</evidence>
<gene>
    <name evidence="2" type="ORF">llap_62</name>
</gene>
<organism evidence="2 3">
    <name type="scientific">Limosa lapponica baueri</name>
    <dbReference type="NCBI Taxonomy" id="1758121"/>
    <lineage>
        <taxon>Eukaryota</taxon>
        <taxon>Metazoa</taxon>
        <taxon>Chordata</taxon>
        <taxon>Craniata</taxon>
        <taxon>Vertebrata</taxon>
        <taxon>Euteleostomi</taxon>
        <taxon>Archelosauria</taxon>
        <taxon>Archosauria</taxon>
        <taxon>Dinosauria</taxon>
        <taxon>Saurischia</taxon>
        <taxon>Theropoda</taxon>
        <taxon>Coelurosauria</taxon>
        <taxon>Aves</taxon>
        <taxon>Neognathae</taxon>
        <taxon>Neoaves</taxon>
        <taxon>Charadriiformes</taxon>
        <taxon>Scolopacidae</taxon>
        <taxon>Limosa</taxon>
    </lineage>
</organism>
<protein>
    <submittedName>
        <fullName evidence="2">Uncharacterized protein</fullName>
    </submittedName>
</protein>
<sequence length="88" mass="9457">MPKLESTGEGSADEDQGEGPVSVDKGQQPLTAAPSRVERGEGPSQPASIQDDTSDVDVIINSLSIKDLRNLRKDFTRHDGEPLLSWLA</sequence>